<gene>
    <name evidence="1" type="ORF">PSQ90_05320</name>
</gene>
<reference evidence="1 2" key="1">
    <citation type="submission" date="2023-02" db="EMBL/GenBank/DDBJ databases">
        <title>Devosia chondri sp. nov., isolated from the phycosphere of marine algae.</title>
        <authorList>
            <person name="Kim J.M."/>
            <person name="Lee J.K."/>
            <person name="Choi B.J."/>
            <person name="Bayburt H."/>
            <person name="Jeon C.O."/>
        </authorList>
    </citation>
    <scope>NUCLEOTIDE SEQUENCE [LARGE SCALE GENOMIC DNA]</scope>
    <source>
        <strain evidence="1 2">G2-5</strain>
    </source>
</reference>
<dbReference type="Gene3D" id="2.70.98.10">
    <property type="match status" value="1"/>
</dbReference>
<protein>
    <recommendedName>
        <fullName evidence="3">Aldose 1-epimerase</fullName>
    </recommendedName>
</protein>
<keyword evidence="2" id="KW-1185">Reference proteome</keyword>
<dbReference type="RefSeq" id="WP_282212384.1">
    <property type="nucleotide sequence ID" value="NZ_CP118247.1"/>
</dbReference>
<proteinExistence type="predicted"/>
<dbReference type="EMBL" id="CP118247">
    <property type="protein sequence ID" value="WDR06871.1"/>
    <property type="molecule type" value="Genomic_DNA"/>
</dbReference>
<dbReference type="InterPro" id="IPR011013">
    <property type="entry name" value="Gal_mutarotase_sf_dom"/>
</dbReference>
<dbReference type="Proteomes" id="UP001222118">
    <property type="component" value="Chromosome"/>
</dbReference>
<dbReference type="InterPro" id="IPR014718">
    <property type="entry name" value="GH-type_carb-bd"/>
</dbReference>
<evidence type="ECO:0008006" key="3">
    <source>
        <dbReference type="Google" id="ProtNLM"/>
    </source>
</evidence>
<evidence type="ECO:0000313" key="2">
    <source>
        <dbReference type="Proteomes" id="UP001222118"/>
    </source>
</evidence>
<sequence>MDNLQRALTWDHGVLSVQTLGAMLGPTLFVLPDGRQISPFQIAPWANEPNSAQLPGILRRLRGEWPCVPFGSDEDRPAHDGWPGSTTNGRIDAFAHGFGANNHWRFDEAEPDQIGLSITYPQTHPIASLDRVVRPDADGAAIDFELRINARADCVLPIGLHPCFRLPHHPGAMRVEIGSEIAGATYPIDVDGTSIFSTGQMLAHWNEVPLRNGGQIDASRLPLVQQTEELLQLFEMPGKAALWNTAEGYRVRFSWDQNHFPSTLLWISNRGRQATPWNGRHLALGMEPICGAFDLGPQISAADNPIARRGTPTVRQFRAGEQFVTRYRIEVEPAETI</sequence>
<name>A0ABY7Z032_9HYPH</name>
<dbReference type="SUPFAM" id="SSF74650">
    <property type="entry name" value="Galactose mutarotase-like"/>
    <property type="match status" value="1"/>
</dbReference>
<organism evidence="1 2">
    <name type="scientific">Devosia rhodophyticola</name>
    <dbReference type="NCBI Taxonomy" id="3026423"/>
    <lineage>
        <taxon>Bacteria</taxon>
        <taxon>Pseudomonadati</taxon>
        <taxon>Pseudomonadota</taxon>
        <taxon>Alphaproteobacteria</taxon>
        <taxon>Hyphomicrobiales</taxon>
        <taxon>Devosiaceae</taxon>
        <taxon>Devosia</taxon>
    </lineage>
</organism>
<evidence type="ECO:0000313" key="1">
    <source>
        <dbReference type="EMBL" id="WDR06871.1"/>
    </source>
</evidence>
<accession>A0ABY7Z032</accession>